<organism evidence="2 3">
    <name type="scientific">Endobacterium cereale</name>
    <dbReference type="NCBI Taxonomy" id="2663029"/>
    <lineage>
        <taxon>Bacteria</taxon>
        <taxon>Pseudomonadati</taxon>
        <taxon>Pseudomonadota</taxon>
        <taxon>Alphaproteobacteria</taxon>
        <taxon>Hyphomicrobiales</taxon>
        <taxon>Rhizobiaceae</taxon>
        <taxon>Endobacterium</taxon>
    </lineage>
</organism>
<evidence type="ECO:0000256" key="1">
    <source>
        <dbReference type="SAM" id="MobiDB-lite"/>
    </source>
</evidence>
<comment type="caution">
    <text evidence="2">The sequence shown here is derived from an EMBL/GenBank/DDBJ whole genome shotgun (WGS) entry which is preliminary data.</text>
</comment>
<name>A0A6A8A4V0_9HYPH</name>
<dbReference type="Proteomes" id="UP000435138">
    <property type="component" value="Unassembled WGS sequence"/>
</dbReference>
<protein>
    <submittedName>
        <fullName evidence="2">Uncharacterized protein</fullName>
    </submittedName>
</protein>
<keyword evidence="3" id="KW-1185">Reference proteome</keyword>
<dbReference type="AlphaFoldDB" id="A0A6A8A4V0"/>
<dbReference type="EMBL" id="WIXI01000036">
    <property type="protein sequence ID" value="MQY45654.1"/>
    <property type="molecule type" value="Genomic_DNA"/>
</dbReference>
<reference evidence="2 3" key="1">
    <citation type="submission" date="2019-11" db="EMBL/GenBank/DDBJ databases">
        <title>Genome analysis of Rhizobacterium cereale a novel genus and species isolated from maize roots in North Spain.</title>
        <authorList>
            <person name="Menendez E."/>
            <person name="Flores-Felix J.D."/>
            <person name="Ramirez-Bahena M.-H."/>
            <person name="Igual J.M."/>
            <person name="Garcia-Fraile P."/>
            <person name="Peix A."/>
            <person name="Velazquez E."/>
        </authorList>
    </citation>
    <scope>NUCLEOTIDE SEQUENCE [LARGE SCALE GENOMIC DNA]</scope>
    <source>
        <strain evidence="2 3">RZME27</strain>
    </source>
</reference>
<gene>
    <name evidence="2" type="ORF">GAO09_06210</name>
</gene>
<feature type="region of interest" description="Disordered" evidence="1">
    <location>
        <begin position="1"/>
        <end position="20"/>
    </location>
</feature>
<accession>A0A6A8A4V0</accession>
<dbReference type="RefSeq" id="WP_153353181.1">
    <property type="nucleotide sequence ID" value="NZ_JAYKOO010000005.1"/>
</dbReference>
<evidence type="ECO:0000313" key="3">
    <source>
        <dbReference type="Proteomes" id="UP000435138"/>
    </source>
</evidence>
<proteinExistence type="predicted"/>
<sequence length="47" mass="5006">MTNPIALADAAPAEKNQNNLHAPLRPLGIKAVIAATMMLKRKPAKKS</sequence>
<evidence type="ECO:0000313" key="2">
    <source>
        <dbReference type="EMBL" id="MQY45654.1"/>
    </source>
</evidence>